<protein>
    <recommendedName>
        <fullName evidence="3">DOT1 domain-containing protein</fullName>
    </recommendedName>
</protein>
<dbReference type="Gene3D" id="3.40.50.150">
    <property type="entry name" value="Vaccinia Virus protein VP39"/>
    <property type="match status" value="1"/>
</dbReference>
<gene>
    <name evidence="1" type="ORF">SPDO_01260</name>
</gene>
<dbReference type="RefSeq" id="WP_143559553.1">
    <property type="nucleotide sequence ID" value="NZ_NBBI01000001.1"/>
</dbReference>
<sequence length="243" mass="26353">MAKLGTWKTGAMRRLEGRTPRQIAALTLKTIRHKVRSFGPAAARARRADQAFDRRWGTDTGGLMNLSALNVARDRALLGNGYQASNGVALEQALAVAGIDPARFTFIDYGSGKGRVVLIAAATGFARAIGVEFAPELHTVALANADRFLAVGGAPQRCEMVLGDAGAYDPPAGPIFAYIYNSFGPVILREVLERLEQRAAAGEEIIAVYVNPRHREAFEEGARWHVIADREDWVLYRPAATAH</sequence>
<accession>A0A245ZU40</accession>
<dbReference type="OrthoDB" id="9780095at2"/>
<evidence type="ECO:0008006" key="3">
    <source>
        <dbReference type="Google" id="ProtNLM"/>
    </source>
</evidence>
<dbReference type="EMBL" id="NBBI01000001">
    <property type="protein sequence ID" value="OWK33252.1"/>
    <property type="molecule type" value="Genomic_DNA"/>
</dbReference>
<proteinExistence type="predicted"/>
<dbReference type="SUPFAM" id="SSF53335">
    <property type="entry name" value="S-adenosyl-L-methionine-dependent methyltransferases"/>
    <property type="match status" value="1"/>
</dbReference>
<evidence type="ECO:0000313" key="2">
    <source>
        <dbReference type="Proteomes" id="UP000197290"/>
    </source>
</evidence>
<dbReference type="AlphaFoldDB" id="A0A245ZU40"/>
<dbReference type="Proteomes" id="UP000197290">
    <property type="component" value="Unassembled WGS sequence"/>
</dbReference>
<reference evidence="1 2" key="1">
    <citation type="submission" date="2017-03" db="EMBL/GenBank/DDBJ databases">
        <title>Genome sequence of Sphingomonas dokdonensis DSM 21029.</title>
        <authorList>
            <person name="Poehlein A."/>
            <person name="Wuebbeler J.H."/>
            <person name="Steinbuechel A."/>
            <person name="Daniel R."/>
        </authorList>
    </citation>
    <scope>NUCLEOTIDE SEQUENCE [LARGE SCALE GENOMIC DNA]</scope>
    <source>
        <strain evidence="1 2">DSM 21029</strain>
    </source>
</reference>
<name>A0A245ZU40_9SPHN</name>
<dbReference type="InterPro" id="IPR029063">
    <property type="entry name" value="SAM-dependent_MTases_sf"/>
</dbReference>
<keyword evidence="2" id="KW-1185">Reference proteome</keyword>
<comment type="caution">
    <text evidence="1">The sequence shown here is derived from an EMBL/GenBank/DDBJ whole genome shotgun (WGS) entry which is preliminary data.</text>
</comment>
<evidence type="ECO:0000313" key="1">
    <source>
        <dbReference type="EMBL" id="OWK33252.1"/>
    </source>
</evidence>
<organism evidence="1 2">
    <name type="scientific">Sphingomonas dokdonensis</name>
    <dbReference type="NCBI Taxonomy" id="344880"/>
    <lineage>
        <taxon>Bacteria</taxon>
        <taxon>Pseudomonadati</taxon>
        <taxon>Pseudomonadota</taxon>
        <taxon>Alphaproteobacteria</taxon>
        <taxon>Sphingomonadales</taxon>
        <taxon>Sphingomonadaceae</taxon>
        <taxon>Sphingomonas</taxon>
    </lineage>
</organism>